<evidence type="ECO:0000256" key="1">
    <source>
        <dbReference type="SAM" id="SignalP"/>
    </source>
</evidence>
<proteinExistence type="predicted"/>
<reference evidence="2 3" key="1">
    <citation type="submission" date="2023-07" db="EMBL/GenBank/DDBJ databases">
        <authorList>
            <person name="Lian W.-H."/>
        </authorList>
    </citation>
    <scope>NUCLEOTIDE SEQUENCE [LARGE SCALE GENOMIC DNA]</scope>
    <source>
        <strain evidence="2 3">SYSU DXS3180</strain>
    </source>
</reference>
<feature type="chain" id="PRO_5046436611" evidence="1">
    <location>
        <begin position="22"/>
        <end position="113"/>
    </location>
</feature>
<accession>A0ABV3ZJZ5</accession>
<comment type="caution">
    <text evidence="2">The sequence shown here is derived from an EMBL/GenBank/DDBJ whole genome shotgun (WGS) entry which is preliminary data.</text>
</comment>
<sequence length="113" mass="12596">MKRNFVIILSVCIALLVTVFRMDTVANDQHDGLVVAKGKISKTSESKLKRDVYICHSLVAKVNTGKNTSAELGRESNNNFESANKANKAHSLMSYKRACVKQRLYILNCAHLL</sequence>
<feature type="signal peptide" evidence="1">
    <location>
        <begin position="1"/>
        <end position="21"/>
    </location>
</feature>
<keyword evidence="1" id="KW-0732">Signal</keyword>
<name>A0ABV3ZJZ5_9BACT</name>
<dbReference type="Proteomes" id="UP001560573">
    <property type="component" value="Unassembled WGS sequence"/>
</dbReference>
<evidence type="ECO:0000313" key="3">
    <source>
        <dbReference type="Proteomes" id="UP001560573"/>
    </source>
</evidence>
<keyword evidence="3" id="KW-1185">Reference proteome</keyword>
<dbReference type="EMBL" id="JAULBC010000006">
    <property type="protein sequence ID" value="MEX6689474.1"/>
    <property type="molecule type" value="Genomic_DNA"/>
</dbReference>
<gene>
    <name evidence="2" type="ORF">QTN47_18345</name>
</gene>
<evidence type="ECO:0000313" key="2">
    <source>
        <dbReference type="EMBL" id="MEX6689474.1"/>
    </source>
</evidence>
<dbReference type="RefSeq" id="WP_369330881.1">
    <property type="nucleotide sequence ID" value="NZ_JAULBC010000006.1"/>
</dbReference>
<protein>
    <submittedName>
        <fullName evidence="2">Uncharacterized protein</fullName>
    </submittedName>
</protein>
<organism evidence="2 3">
    <name type="scientific">Danxiaibacter flavus</name>
    <dbReference type="NCBI Taxonomy" id="3049108"/>
    <lineage>
        <taxon>Bacteria</taxon>
        <taxon>Pseudomonadati</taxon>
        <taxon>Bacteroidota</taxon>
        <taxon>Chitinophagia</taxon>
        <taxon>Chitinophagales</taxon>
        <taxon>Chitinophagaceae</taxon>
        <taxon>Danxiaibacter</taxon>
    </lineage>
</organism>